<gene>
    <name evidence="4" type="ORF">C8F04DRAFT_957266</name>
</gene>
<reference evidence="4" key="1">
    <citation type="submission" date="2023-03" db="EMBL/GenBank/DDBJ databases">
        <title>Massive genome expansion in bonnet fungi (Mycena s.s.) driven by repeated elements and novel gene families across ecological guilds.</title>
        <authorList>
            <consortium name="Lawrence Berkeley National Laboratory"/>
            <person name="Harder C.B."/>
            <person name="Miyauchi S."/>
            <person name="Viragh M."/>
            <person name="Kuo A."/>
            <person name="Thoen E."/>
            <person name="Andreopoulos B."/>
            <person name="Lu D."/>
            <person name="Skrede I."/>
            <person name="Drula E."/>
            <person name="Henrissat B."/>
            <person name="Morin E."/>
            <person name="Kohler A."/>
            <person name="Barry K."/>
            <person name="LaButti K."/>
            <person name="Morin E."/>
            <person name="Salamov A."/>
            <person name="Lipzen A."/>
            <person name="Mereny Z."/>
            <person name="Hegedus B."/>
            <person name="Baldrian P."/>
            <person name="Stursova M."/>
            <person name="Weitz H."/>
            <person name="Taylor A."/>
            <person name="Grigoriev I.V."/>
            <person name="Nagy L.G."/>
            <person name="Martin F."/>
            <person name="Kauserud H."/>
        </authorList>
    </citation>
    <scope>NUCLEOTIDE SEQUENCE</scope>
    <source>
        <strain evidence="4">CBHHK200</strain>
    </source>
</reference>
<dbReference type="Pfam" id="PF00106">
    <property type="entry name" value="adh_short"/>
    <property type="match status" value="2"/>
</dbReference>
<accession>A0AAD6X3P3</accession>
<dbReference type="PRINTS" id="PR00081">
    <property type="entry name" value="GDHRDH"/>
</dbReference>
<evidence type="ECO:0000256" key="2">
    <source>
        <dbReference type="ARBA" id="ARBA00022857"/>
    </source>
</evidence>
<evidence type="ECO:0000256" key="1">
    <source>
        <dbReference type="ARBA" id="ARBA00006484"/>
    </source>
</evidence>
<comment type="caution">
    <text evidence="4">The sequence shown here is derived from an EMBL/GenBank/DDBJ whole genome shotgun (WGS) entry which is preliminary data.</text>
</comment>
<dbReference type="Gene3D" id="3.40.50.720">
    <property type="entry name" value="NAD(P)-binding Rossmann-like Domain"/>
    <property type="match status" value="1"/>
</dbReference>
<organism evidence="4 5">
    <name type="scientific">Mycena alexandri</name>
    <dbReference type="NCBI Taxonomy" id="1745969"/>
    <lineage>
        <taxon>Eukaryota</taxon>
        <taxon>Fungi</taxon>
        <taxon>Dikarya</taxon>
        <taxon>Basidiomycota</taxon>
        <taxon>Agaricomycotina</taxon>
        <taxon>Agaricomycetes</taxon>
        <taxon>Agaricomycetidae</taxon>
        <taxon>Agaricales</taxon>
        <taxon>Marasmiineae</taxon>
        <taxon>Mycenaceae</taxon>
        <taxon>Mycena</taxon>
    </lineage>
</organism>
<dbReference type="InterPro" id="IPR002347">
    <property type="entry name" value="SDR_fam"/>
</dbReference>
<dbReference type="PANTHER" id="PTHR24320">
    <property type="entry name" value="RETINOL DEHYDROGENASE"/>
    <property type="match status" value="1"/>
</dbReference>
<evidence type="ECO:0000256" key="3">
    <source>
        <dbReference type="ARBA" id="ARBA00023002"/>
    </source>
</evidence>
<evidence type="ECO:0000313" key="5">
    <source>
        <dbReference type="Proteomes" id="UP001218188"/>
    </source>
</evidence>
<dbReference type="EMBL" id="JARJCM010000063">
    <property type="protein sequence ID" value="KAJ7033711.1"/>
    <property type="molecule type" value="Genomic_DNA"/>
</dbReference>
<dbReference type="AlphaFoldDB" id="A0AAD6X3P3"/>
<keyword evidence="2" id="KW-0521">NADP</keyword>
<sequence>MPILQPPVPELPAALSFAGKTAIVTGANSGLGWASVVHLAKRHISTLVLAVRTRKTGEATKAALLADPAVRALPTPPTILIYELDLARPSSVAAFASKILADLPTLDILLLNAGMGNLNWVTTPETKTEQMFQVNFLSNAMLAVRLLPLLRASAQKSRATSHLCIVGSRMIPLHSYTKNPIPETSSVFAFVNDPAHFKKFSRYPDTKVLVTMLVRELARRTDAAEVTVNSVCPGMVKTNIDTKQPLWIKVPMVFIHAIRSRTAEVGARTLVNAVSAGPETHGQMLEDFEVNAFLDTEQGKKMEEKVWKETLAAADSFAPGSVEEANLRD</sequence>
<proteinExistence type="inferred from homology"/>
<keyword evidence="5" id="KW-1185">Reference proteome</keyword>
<comment type="similarity">
    <text evidence="1">Belongs to the short-chain dehydrogenases/reductases (SDR) family.</text>
</comment>
<dbReference type="PANTHER" id="PTHR24320:SF252">
    <property type="entry name" value="DEHYDROGENASE_REDUCTASE FAMILY PROTEIN, PUTATIVE (AFU_ORTHOLOGUE AFUA_3G08550)-RELATED"/>
    <property type="match status" value="1"/>
</dbReference>
<dbReference type="GO" id="GO:0016491">
    <property type="term" value="F:oxidoreductase activity"/>
    <property type="evidence" value="ECO:0007669"/>
    <property type="project" value="UniProtKB-KW"/>
</dbReference>
<protein>
    <submittedName>
        <fullName evidence="4">Uncharacterized protein</fullName>
    </submittedName>
</protein>
<dbReference type="InterPro" id="IPR036291">
    <property type="entry name" value="NAD(P)-bd_dom_sf"/>
</dbReference>
<dbReference type="SUPFAM" id="SSF51735">
    <property type="entry name" value="NAD(P)-binding Rossmann-fold domains"/>
    <property type="match status" value="1"/>
</dbReference>
<keyword evidence="3" id="KW-0560">Oxidoreductase</keyword>
<name>A0AAD6X3P3_9AGAR</name>
<evidence type="ECO:0000313" key="4">
    <source>
        <dbReference type="EMBL" id="KAJ7033711.1"/>
    </source>
</evidence>
<dbReference type="Proteomes" id="UP001218188">
    <property type="component" value="Unassembled WGS sequence"/>
</dbReference>